<comment type="caution">
    <text evidence="6">The sequence shown here is derived from an EMBL/GenBank/DDBJ whole genome shotgun (WGS) entry which is preliminary data.</text>
</comment>
<evidence type="ECO:0000256" key="3">
    <source>
        <dbReference type="SAM" id="MobiDB-lite"/>
    </source>
</evidence>
<dbReference type="SUPFAM" id="SSF50044">
    <property type="entry name" value="SH3-domain"/>
    <property type="match status" value="2"/>
</dbReference>
<dbReference type="GO" id="GO:0030833">
    <property type="term" value="P:regulation of actin filament polymerization"/>
    <property type="evidence" value="ECO:0007669"/>
    <property type="project" value="TreeGrafter"/>
</dbReference>
<feature type="compositionally biased region" description="Polar residues" evidence="3">
    <location>
        <begin position="314"/>
        <end position="323"/>
    </location>
</feature>
<dbReference type="Gene3D" id="3.40.20.10">
    <property type="entry name" value="Severin"/>
    <property type="match status" value="1"/>
</dbReference>
<dbReference type="InterPro" id="IPR002108">
    <property type="entry name" value="ADF-H"/>
</dbReference>
<feature type="domain" description="SH3" evidence="4">
    <location>
        <begin position="512"/>
        <end position="572"/>
    </location>
</feature>
<evidence type="ECO:0000313" key="6">
    <source>
        <dbReference type="EMBL" id="GMM52021.1"/>
    </source>
</evidence>
<feature type="compositionally biased region" description="Low complexity" evidence="3">
    <location>
        <begin position="196"/>
        <end position="206"/>
    </location>
</feature>
<evidence type="ECO:0000259" key="5">
    <source>
        <dbReference type="PROSITE" id="PS51263"/>
    </source>
</evidence>
<dbReference type="Gene3D" id="2.30.30.40">
    <property type="entry name" value="SH3 Domains"/>
    <property type="match status" value="2"/>
</dbReference>
<feature type="compositionally biased region" description="Acidic residues" evidence="3">
    <location>
        <begin position="215"/>
        <end position="224"/>
    </location>
</feature>
<dbReference type="AlphaFoldDB" id="A0AAV5RKC5"/>
<sequence length="643" mass="71000">MSFTLNVKEHGAQLKEDYEKVLSSDPSTTFTIFEYDASSNCLIPSVVEAGDLNDFCESFDDSKIQYGFARVEFNGVNKIVFVGWLGENVSSKLRLLFNAHMAVVAKQFPRHHVQITARDSDELDSRTIYSKLNQAAGSKYSLEPKVAVATKPKYRNASEGANEEDWGKTEPVAEQDLKSVSGSDYKSSVRDELRQLKLNKGKLGNKSPKKLEVKEEPEESEEEETKPKVAEKESGSGASSVTASKTSSIQGLDSSSSYKPVGKIDLKKIREEGRNSKFADSRIEKIESSYKPIGKIDLKQIREQARREKEAAANQSGSKSSNIPAKKDISESNSAPASEKHDYKQEIKKSLNDDSGEEHLGSLADRIKAFQSSVNSAKPQFEVSSKNKQDYGVKSNKTPVRKAPDFGASSTTSAATADDIEEEEEEVDDVEEPKTIKPSSPKASVSGFAARFAKKETVQEPEPEPENESEPEPEPEPVKADIEESEPEFEEKSHQEPESISEEVQVEIDADGETLTGVATITYETEEADEIAFEKGDIITGIVRVDDNWYIGCNKNNDTGMFPISYVQLEGSAPAEDDAAEESDETQRKGVAQFDYEAADDDELNFKKDEIIIVLDETSDTWFTGENSAGEVGLFPANHIKYI</sequence>
<accession>A0AAV5RKC5</accession>
<proteinExistence type="predicted"/>
<evidence type="ECO:0000256" key="1">
    <source>
        <dbReference type="ARBA" id="ARBA00022443"/>
    </source>
</evidence>
<dbReference type="SMART" id="SM00102">
    <property type="entry name" value="ADF"/>
    <property type="match status" value="1"/>
</dbReference>
<dbReference type="PROSITE" id="PS51263">
    <property type="entry name" value="ADF_H"/>
    <property type="match status" value="1"/>
</dbReference>
<dbReference type="PROSITE" id="PS50002">
    <property type="entry name" value="SH3"/>
    <property type="match status" value="2"/>
</dbReference>
<dbReference type="Pfam" id="PF00018">
    <property type="entry name" value="SH3_1"/>
    <property type="match status" value="2"/>
</dbReference>
<feature type="compositionally biased region" description="Polar residues" evidence="3">
    <location>
        <begin position="236"/>
        <end position="258"/>
    </location>
</feature>
<protein>
    <submittedName>
        <fullName evidence="6">Abp1 protein</fullName>
    </submittedName>
</protein>
<dbReference type="CDD" id="cd00174">
    <property type="entry name" value="SH3"/>
    <property type="match status" value="1"/>
</dbReference>
<dbReference type="Proteomes" id="UP001362899">
    <property type="component" value="Unassembled WGS sequence"/>
</dbReference>
<feature type="compositionally biased region" description="Basic and acidic residues" evidence="3">
    <location>
        <begin position="338"/>
        <end position="368"/>
    </location>
</feature>
<reference evidence="6 7" key="1">
    <citation type="journal article" date="2023" name="Elife">
        <title>Identification of key yeast species and microbe-microbe interactions impacting larval growth of Drosophila in the wild.</title>
        <authorList>
            <person name="Mure A."/>
            <person name="Sugiura Y."/>
            <person name="Maeda R."/>
            <person name="Honda K."/>
            <person name="Sakurai N."/>
            <person name="Takahashi Y."/>
            <person name="Watada M."/>
            <person name="Katoh T."/>
            <person name="Gotoh A."/>
            <person name="Gotoh Y."/>
            <person name="Taniguchi I."/>
            <person name="Nakamura K."/>
            <person name="Hayashi T."/>
            <person name="Katayama T."/>
            <person name="Uemura T."/>
            <person name="Hattori Y."/>
        </authorList>
    </citation>
    <scope>NUCLEOTIDE SEQUENCE [LARGE SCALE GENOMIC DNA]</scope>
    <source>
        <strain evidence="6 7">SB-73</strain>
    </source>
</reference>
<dbReference type="InterPro" id="IPR029006">
    <property type="entry name" value="ADF-H/Gelsolin-like_dom_sf"/>
</dbReference>
<dbReference type="InterPro" id="IPR036028">
    <property type="entry name" value="SH3-like_dom_sf"/>
</dbReference>
<dbReference type="PANTHER" id="PTHR10829:SF42">
    <property type="entry name" value="HIGH OSMOLARITY SIGNALING PROTEIN SHO1"/>
    <property type="match status" value="1"/>
</dbReference>
<dbReference type="SMART" id="SM00326">
    <property type="entry name" value="SH3"/>
    <property type="match status" value="2"/>
</dbReference>
<evidence type="ECO:0000259" key="4">
    <source>
        <dbReference type="PROSITE" id="PS50002"/>
    </source>
</evidence>
<keyword evidence="7" id="KW-1185">Reference proteome</keyword>
<gene>
    <name evidence="6" type="ORF">DASB73_029840</name>
</gene>
<feature type="domain" description="ADF-H" evidence="5">
    <location>
        <begin position="6"/>
        <end position="133"/>
    </location>
</feature>
<name>A0AAV5RKC5_STABA</name>
<dbReference type="PANTHER" id="PTHR10829">
    <property type="entry name" value="CORTACTIN AND DREBRIN"/>
    <property type="match status" value="1"/>
</dbReference>
<organism evidence="6 7">
    <name type="scientific">Starmerella bacillaris</name>
    <name type="common">Yeast</name>
    <name type="synonym">Candida zemplinina</name>
    <dbReference type="NCBI Taxonomy" id="1247836"/>
    <lineage>
        <taxon>Eukaryota</taxon>
        <taxon>Fungi</taxon>
        <taxon>Dikarya</taxon>
        <taxon>Ascomycota</taxon>
        <taxon>Saccharomycotina</taxon>
        <taxon>Dipodascomycetes</taxon>
        <taxon>Dipodascales</taxon>
        <taxon>Trichomonascaceae</taxon>
        <taxon>Starmerella</taxon>
    </lineage>
</organism>
<dbReference type="GO" id="GO:0051015">
    <property type="term" value="F:actin filament binding"/>
    <property type="evidence" value="ECO:0007669"/>
    <property type="project" value="TreeGrafter"/>
</dbReference>
<feature type="compositionally biased region" description="Low complexity" evidence="3">
    <location>
        <begin position="408"/>
        <end position="417"/>
    </location>
</feature>
<feature type="domain" description="SH3" evidence="4">
    <location>
        <begin position="585"/>
        <end position="643"/>
    </location>
</feature>
<feature type="compositionally biased region" description="Basic and acidic residues" evidence="3">
    <location>
        <begin position="262"/>
        <end position="311"/>
    </location>
</feature>
<evidence type="ECO:0000313" key="7">
    <source>
        <dbReference type="Proteomes" id="UP001362899"/>
    </source>
</evidence>
<dbReference type="GO" id="GO:0005884">
    <property type="term" value="C:actin filament"/>
    <property type="evidence" value="ECO:0007669"/>
    <property type="project" value="TreeGrafter"/>
</dbReference>
<evidence type="ECO:0000256" key="2">
    <source>
        <dbReference type="PROSITE-ProRule" id="PRU00192"/>
    </source>
</evidence>
<dbReference type="InterPro" id="IPR001452">
    <property type="entry name" value="SH3_domain"/>
</dbReference>
<feature type="compositionally biased region" description="Acidic residues" evidence="3">
    <location>
        <begin position="418"/>
        <end position="431"/>
    </location>
</feature>
<feature type="compositionally biased region" description="Acidic residues" evidence="3">
    <location>
        <begin position="459"/>
        <end position="475"/>
    </location>
</feature>
<dbReference type="SUPFAM" id="SSF55753">
    <property type="entry name" value="Actin depolymerizing proteins"/>
    <property type="match status" value="1"/>
</dbReference>
<keyword evidence="1 2" id="KW-0728">SH3 domain</keyword>
<feature type="compositionally biased region" description="Basic and acidic residues" evidence="3">
    <location>
        <begin position="225"/>
        <end position="234"/>
    </location>
</feature>
<feature type="region of interest" description="Disordered" evidence="3">
    <location>
        <begin position="153"/>
        <end position="502"/>
    </location>
</feature>
<dbReference type="GO" id="GO:0030864">
    <property type="term" value="C:cortical actin cytoskeleton"/>
    <property type="evidence" value="ECO:0007669"/>
    <property type="project" value="TreeGrafter"/>
</dbReference>
<dbReference type="EMBL" id="BTGC01000008">
    <property type="protein sequence ID" value="GMM52021.1"/>
    <property type="molecule type" value="Genomic_DNA"/>
</dbReference>
<feature type="compositionally biased region" description="Polar residues" evidence="3">
    <location>
        <begin position="370"/>
        <end position="384"/>
    </location>
</feature>
<dbReference type="Pfam" id="PF00241">
    <property type="entry name" value="Cofilin_ADF"/>
    <property type="match status" value="1"/>
</dbReference>
<dbReference type="PRINTS" id="PR00452">
    <property type="entry name" value="SH3DOMAIN"/>
</dbReference>